<keyword evidence="1 4" id="KW-0808">Transferase</keyword>
<evidence type="ECO:0000313" key="4">
    <source>
        <dbReference type="EMBL" id="MFC0674447.1"/>
    </source>
</evidence>
<evidence type="ECO:0000256" key="2">
    <source>
        <dbReference type="ARBA" id="ARBA00022777"/>
    </source>
</evidence>
<evidence type="ECO:0000259" key="3">
    <source>
        <dbReference type="PROSITE" id="PS51480"/>
    </source>
</evidence>
<dbReference type="PANTHER" id="PTHR28629">
    <property type="entry name" value="TRIOKINASE/FMN CYCLASE"/>
    <property type="match status" value="1"/>
</dbReference>
<dbReference type="Gene3D" id="1.25.40.340">
    <property type="match status" value="1"/>
</dbReference>
<evidence type="ECO:0000256" key="1">
    <source>
        <dbReference type="ARBA" id="ARBA00022679"/>
    </source>
</evidence>
<evidence type="ECO:0000313" key="5">
    <source>
        <dbReference type="Proteomes" id="UP001589793"/>
    </source>
</evidence>
<protein>
    <submittedName>
        <fullName evidence="4">Dihydroxyacetone kinase subunit DhaL</fullName>
        <ecNumber evidence="4">2.7.1.121</ecNumber>
    </submittedName>
</protein>
<dbReference type="InterPro" id="IPR004007">
    <property type="entry name" value="DhaL_dom"/>
</dbReference>
<dbReference type="Pfam" id="PF02734">
    <property type="entry name" value="Dak2"/>
    <property type="match status" value="2"/>
</dbReference>
<dbReference type="InterPro" id="IPR036117">
    <property type="entry name" value="DhaL_dom_sf"/>
</dbReference>
<name>A0ABV6RBT7_9MICO</name>
<dbReference type="PANTHER" id="PTHR28629:SF4">
    <property type="entry name" value="TRIOKINASE_FMN CYCLASE"/>
    <property type="match status" value="1"/>
</dbReference>
<proteinExistence type="predicted"/>
<dbReference type="RefSeq" id="WP_376980550.1">
    <property type="nucleotide sequence ID" value="NZ_JBHLSV010000011.1"/>
</dbReference>
<dbReference type="PROSITE" id="PS51480">
    <property type="entry name" value="DHAL"/>
    <property type="match status" value="1"/>
</dbReference>
<dbReference type="InterPro" id="IPR012737">
    <property type="entry name" value="DhaK_L_YcgS"/>
</dbReference>
<dbReference type="SMART" id="SM01120">
    <property type="entry name" value="Dak2"/>
    <property type="match status" value="1"/>
</dbReference>
<organism evidence="4 5">
    <name type="scientific">Brachybacterium hainanense</name>
    <dbReference type="NCBI Taxonomy" id="1541174"/>
    <lineage>
        <taxon>Bacteria</taxon>
        <taxon>Bacillati</taxon>
        <taxon>Actinomycetota</taxon>
        <taxon>Actinomycetes</taxon>
        <taxon>Micrococcales</taxon>
        <taxon>Dermabacteraceae</taxon>
        <taxon>Brachybacterium</taxon>
    </lineage>
</organism>
<dbReference type="InterPro" id="IPR050861">
    <property type="entry name" value="Dihydroxyacetone_Kinase"/>
</dbReference>
<feature type="domain" description="DhaL" evidence="3">
    <location>
        <begin position="12"/>
        <end position="229"/>
    </location>
</feature>
<keyword evidence="2 4" id="KW-0418">Kinase</keyword>
<dbReference type="SUPFAM" id="SSF101473">
    <property type="entry name" value="DhaL-like"/>
    <property type="match status" value="1"/>
</dbReference>
<keyword evidence="5" id="KW-1185">Reference proteome</keyword>
<dbReference type="Proteomes" id="UP001589793">
    <property type="component" value="Unassembled WGS sequence"/>
</dbReference>
<dbReference type="EC" id="2.7.1.121" evidence="4"/>
<reference evidence="4 5" key="1">
    <citation type="submission" date="2024-09" db="EMBL/GenBank/DDBJ databases">
        <authorList>
            <person name="Sun Q."/>
            <person name="Mori K."/>
        </authorList>
    </citation>
    <scope>NUCLEOTIDE SEQUENCE [LARGE SCALE GENOMIC DNA]</scope>
    <source>
        <strain evidence="4 5">CICC 10874</strain>
    </source>
</reference>
<gene>
    <name evidence="4" type="primary">dhaL</name>
    <name evidence="4" type="ORF">ACFFF6_10825</name>
</gene>
<dbReference type="GO" id="GO:0047324">
    <property type="term" value="F:phosphoenolpyruvate-glycerone phosphotransferase activity"/>
    <property type="evidence" value="ECO:0007669"/>
    <property type="project" value="UniProtKB-EC"/>
</dbReference>
<accession>A0ABV6RBT7</accession>
<dbReference type="NCBIfam" id="TIGR02365">
    <property type="entry name" value="dha_L_ycgS"/>
    <property type="match status" value="1"/>
</dbReference>
<comment type="caution">
    <text evidence="4">The sequence shown here is derived from an EMBL/GenBank/DDBJ whole genome shotgun (WGS) entry which is preliminary data.</text>
</comment>
<dbReference type="EMBL" id="JBHLSV010000011">
    <property type="protein sequence ID" value="MFC0674447.1"/>
    <property type="molecule type" value="Genomic_DNA"/>
</dbReference>
<sequence>MTHPTSQNLTLAELGTWLRRASTLLAEASGHLNELDAAIGDADHGSNMRRGFAAVEAALDAGEFPDVAALMKKVGMTLVSSVGGASGPLYGTFFLRLGTSQAGETELGADALLAALEAGVEGIAQRGRAVAGEKTMLDAWLPALEAYREELDDLESPASPAEGTDALVTGRRALAAAVDAGARAAAEGRDATEPLQASKGRASYLGERSIGHIDPGAASTAILWQALREVLA</sequence>